<dbReference type="InterPro" id="IPR006640">
    <property type="entry name" value="SprT-like_domain"/>
</dbReference>
<name>A0ABU2BYE3_9ACTN</name>
<keyword evidence="2" id="KW-0645">Protease</keyword>
<feature type="domain" description="SprT-like" evidence="1">
    <location>
        <begin position="1"/>
        <end position="139"/>
    </location>
</feature>
<accession>A0ABU2BYE3</accession>
<comment type="caution">
    <text evidence="2">The sequence shown here is derived from an EMBL/GenBank/DDBJ whole genome shotgun (WGS) entry which is preliminary data.</text>
</comment>
<gene>
    <name evidence="2" type="ORF">J2S63_002978</name>
</gene>
<dbReference type="RefSeq" id="WP_310303813.1">
    <property type="nucleotide sequence ID" value="NZ_BAAAPS010000003.1"/>
</dbReference>
<dbReference type="GO" id="GO:0008237">
    <property type="term" value="F:metallopeptidase activity"/>
    <property type="evidence" value="ECO:0007669"/>
    <property type="project" value="UniProtKB-KW"/>
</dbReference>
<dbReference type="Pfam" id="PF10263">
    <property type="entry name" value="SprT-like"/>
    <property type="match status" value="1"/>
</dbReference>
<keyword evidence="2" id="KW-0378">Hydrolase</keyword>
<dbReference type="EMBL" id="JAVDYG010000001">
    <property type="protein sequence ID" value="MDR7363425.1"/>
    <property type="molecule type" value="Genomic_DNA"/>
</dbReference>
<evidence type="ECO:0000313" key="3">
    <source>
        <dbReference type="Proteomes" id="UP001183648"/>
    </source>
</evidence>
<organism evidence="2 3">
    <name type="scientific">Nocardioides marmoribigeumensis</name>
    <dbReference type="NCBI Taxonomy" id="433649"/>
    <lineage>
        <taxon>Bacteria</taxon>
        <taxon>Bacillati</taxon>
        <taxon>Actinomycetota</taxon>
        <taxon>Actinomycetes</taxon>
        <taxon>Propionibacteriales</taxon>
        <taxon>Nocardioidaceae</taxon>
        <taxon>Nocardioides</taxon>
    </lineage>
</organism>
<evidence type="ECO:0000259" key="1">
    <source>
        <dbReference type="SMART" id="SM00731"/>
    </source>
</evidence>
<protein>
    <submittedName>
        <fullName evidence="2">SprT family Zn-dependent metalloprotease</fullName>
    </submittedName>
</protein>
<keyword evidence="2" id="KW-0482">Metalloprotease</keyword>
<dbReference type="Proteomes" id="UP001183648">
    <property type="component" value="Unassembled WGS sequence"/>
</dbReference>
<reference evidence="2 3" key="1">
    <citation type="submission" date="2023-07" db="EMBL/GenBank/DDBJ databases">
        <title>Sequencing the genomes of 1000 actinobacteria strains.</title>
        <authorList>
            <person name="Klenk H.-P."/>
        </authorList>
    </citation>
    <scope>NUCLEOTIDE SEQUENCE [LARGE SCALE GENOMIC DNA]</scope>
    <source>
        <strain evidence="2 3">DSM 19426</strain>
    </source>
</reference>
<sequence length="224" mass="24613">MEIAAARRLALELMAEHGLSGWRLQLDNAKRRAGICRYSDRVIGLSRPLTALHSEDEVRDTVLHEIAHALVGPGTGHGPRWRAVARRIGCSGERCVSADSPRVTGAWVGVCPQGHTADRHRRPERVLLCRPCASRPTLERVFAWTHHGRPVAPEVLHPTYAVELAALTRGARLQRLGPGMRARVVAPGVLQGQIGRVVKVGRTRYHLRVPSGVYTVPFGMVEPV</sequence>
<dbReference type="SMART" id="SM00731">
    <property type="entry name" value="SprT"/>
    <property type="match status" value="1"/>
</dbReference>
<keyword evidence="3" id="KW-1185">Reference proteome</keyword>
<evidence type="ECO:0000313" key="2">
    <source>
        <dbReference type="EMBL" id="MDR7363425.1"/>
    </source>
</evidence>
<proteinExistence type="predicted"/>